<organism evidence="8 9">
    <name type="scientific">Undibacterium hunanense</name>
    <dbReference type="NCBI Taxonomy" id="2762292"/>
    <lineage>
        <taxon>Bacteria</taxon>
        <taxon>Pseudomonadati</taxon>
        <taxon>Pseudomonadota</taxon>
        <taxon>Betaproteobacteria</taxon>
        <taxon>Burkholderiales</taxon>
        <taxon>Oxalobacteraceae</taxon>
        <taxon>Undibacterium</taxon>
    </lineage>
</organism>
<dbReference type="InterPro" id="IPR017853">
    <property type="entry name" value="GH"/>
</dbReference>
<dbReference type="Gene3D" id="3.20.20.80">
    <property type="entry name" value="Glycosidases"/>
    <property type="match status" value="1"/>
</dbReference>
<sequence>MPTHRVLRRQNRFLLIFSLMVTAISASPVSARVPDQYASGGNSQGYDMAPETRLEVVQAAVAALSASKVPGPFQANWDSLKKNYQVPAWFNEAKFGIFMHWGLYSVPAHHNEWYEKHMYGADRQWHATHFGDQEKFGYKDFIPMFRQEKFDPDEWASLLKKSGARFVIPSAQHHDNFAMWDSAVTRFNAKQMGPGRDLIGELAKSVRAQGLKFGVSNHGIENFQFINPPADLAARLKAKKADLYDPEWADFYNVADRSDEACKKFLVDWYLRNVELIDKYQPDMLWFDNGVDQRYLDPLKLQIAAYYYNRASQWGKEVSLSTKKAAYSPSNQNTETIASIIDFEKIGERSPSGIRPGAWQVDEPIGSTWGYTEGMKIASPASIIAKLADTVSKNGTLLLNISPRADGSTPQEQQDTLLGIGQWLAVNGEAIYGTHSWTSFGTGGGRNEAGPHIRFTVKEGNLYAIIIGAKPGAELLIAPLSTATVSGKISQTSLLGKVENLAFVHDQAGLRLQMPQNLPASPAYTLKITGLKMNSSSATRSGNPTW</sequence>
<dbReference type="Pfam" id="PF01120">
    <property type="entry name" value="Alpha_L_fucos"/>
    <property type="match status" value="1"/>
</dbReference>
<dbReference type="RefSeq" id="WP_186946461.1">
    <property type="nucleotide sequence ID" value="NZ_JACOGF010000003.1"/>
</dbReference>
<evidence type="ECO:0000256" key="4">
    <source>
        <dbReference type="ARBA" id="ARBA00022801"/>
    </source>
</evidence>
<dbReference type="PANTHER" id="PTHR10030:SF37">
    <property type="entry name" value="ALPHA-L-FUCOSIDASE-RELATED"/>
    <property type="match status" value="1"/>
</dbReference>
<keyword evidence="5" id="KW-0326">Glycosidase</keyword>
<feature type="chain" id="PRO_5045714604" description="alpha-L-fucosidase" evidence="6">
    <location>
        <begin position="32"/>
        <end position="546"/>
    </location>
</feature>
<evidence type="ECO:0000256" key="3">
    <source>
        <dbReference type="ARBA" id="ARBA00022729"/>
    </source>
</evidence>
<feature type="signal peptide" evidence="6">
    <location>
        <begin position="1"/>
        <end position="31"/>
    </location>
</feature>
<accession>A0ABR6ZP15</accession>
<evidence type="ECO:0000256" key="1">
    <source>
        <dbReference type="ARBA" id="ARBA00007951"/>
    </source>
</evidence>
<keyword evidence="9" id="KW-1185">Reference proteome</keyword>
<comment type="similarity">
    <text evidence="1">Belongs to the glycosyl hydrolase 29 family.</text>
</comment>
<keyword evidence="4" id="KW-0378">Hydrolase</keyword>
<evidence type="ECO:0000313" key="9">
    <source>
        <dbReference type="Proteomes" id="UP000650424"/>
    </source>
</evidence>
<gene>
    <name evidence="8" type="ORF">H8L32_07015</name>
</gene>
<evidence type="ECO:0000313" key="8">
    <source>
        <dbReference type="EMBL" id="MBC3917220.1"/>
    </source>
</evidence>
<comment type="caution">
    <text evidence="8">The sequence shown here is derived from an EMBL/GenBank/DDBJ whole genome shotgun (WGS) entry which is preliminary data.</text>
</comment>
<dbReference type="InterPro" id="IPR057739">
    <property type="entry name" value="Glyco_hydro_29_N"/>
</dbReference>
<evidence type="ECO:0000256" key="5">
    <source>
        <dbReference type="ARBA" id="ARBA00023295"/>
    </source>
</evidence>
<dbReference type="Proteomes" id="UP000650424">
    <property type="component" value="Unassembled WGS sequence"/>
</dbReference>
<dbReference type="EMBL" id="JACOGF010000003">
    <property type="protein sequence ID" value="MBC3917220.1"/>
    <property type="molecule type" value="Genomic_DNA"/>
</dbReference>
<evidence type="ECO:0000256" key="2">
    <source>
        <dbReference type="ARBA" id="ARBA00012662"/>
    </source>
</evidence>
<dbReference type="SMART" id="SM00812">
    <property type="entry name" value="Alpha_L_fucos"/>
    <property type="match status" value="1"/>
</dbReference>
<name>A0ABR6ZP15_9BURK</name>
<evidence type="ECO:0000259" key="7">
    <source>
        <dbReference type="Pfam" id="PF01120"/>
    </source>
</evidence>
<dbReference type="InterPro" id="IPR000933">
    <property type="entry name" value="Glyco_hydro_29"/>
</dbReference>
<dbReference type="InterPro" id="IPR013780">
    <property type="entry name" value="Glyco_hydro_b"/>
</dbReference>
<feature type="domain" description="Glycoside hydrolase family 29 N-terminal" evidence="7">
    <location>
        <begin position="65"/>
        <end position="429"/>
    </location>
</feature>
<dbReference type="SUPFAM" id="SSF51445">
    <property type="entry name" value="(Trans)glycosidases"/>
    <property type="match status" value="1"/>
</dbReference>
<keyword evidence="3 6" id="KW-0732">Signal</keyword>
<dbReference type="PANTHER" id="PTHR10030">
    <property type="entry name" value="ALPHA-L-FUCOSIDASE"/>
    <property type="match status" value="1"/>
</dbReference>
<protein>
    <recommendedName>
        <fullName evidence="2">alpha-L-fucosidase</fullName>
        <ecNumber evidence="2">3.2.1.51</ecNumber>
    </recommendedName>
</protein>
<dbReference type="EC" id="3.2.1.51" evidence="2"/>
<dbReference type="Gene3D" id="2.60.40.1180">
    <property type="entry name" value="Golgi alpha-mannosidase II"/>
    <property type="match status" value="1"/>
</dbReference>
<evidence type="ECO:0000256" key="6">
    <source>
        <dbReference type="SAM" id="SignalP"/>
    </source>
</evidence>
<reference evidence="8 9" key="1">
    <citation type="submission" date="2020-08" db="EMBL/GenBank/DDBJ databases">
        <title>Novel species isolated from subtropical streams in China.</title>
        <authorList>
            <person name="Lu H."/>
        </authorList>
    </citation>
    <scope>NUCLEOTIDE SEQUENCE [LARGE SCALE GENOMIC DNA]</scope>
    <source>
        <strain evidence="8 9">CY18W</strain>
    </source>
</reference>
<proteinExistence type="inferred from homology"/>